<name>G4SVT2_META2</name>
<evidence type="ECO:0000313" key="5">
    <source>
        <dbReference type="EMBL" id="CCE25167.1"/>
    </source>
</evidence>
<accession>G4SVT2</accession>
<dbReference type="InterPro" id="IPR052046">
    <property type="entry name" value="GH57_Enzymes"/>
</dbReference>
<keyword evidence="6" id="KW-1185">Reference proteome</keyword>
<feature type="domain" description="Glycoside hydrolase family 57 N-terminal" evidence="4">
    <location>
        <begin position="10"/>
        <end position="429"/>
    </location>
</feature>
<dbReference type="Proteomes" id="UP000008315">
    <property type="component" value="Chromosome"/>
</dbReference>
<dbReference type="AlphaFoldDB" id="G4SVT2"/>
<protein>
    <submittedName>
        <fullName evidence="5">Alpha-mannosidosis/Glycoside hydrolase, family 57</fullName>
        <ecNumber evidence="5">3.2.1.24</ecNumber>
    </submittedName>
</protein>
<keyword evidence="2 3" id="KW-0119">Carbohydrate metabolism</keyword>
<comment type="similarity">
    <text evidence="1 3">Belongs to the glycosyl hydrolase 57 family.</text>
</comment>
<evidence type="ECO:0000256" key="3">
    <source>
        <dbReference type="RuleBase" id="RU361196"/>
    </source>
</evidence>
<dbReference type="KEGG" id="mah:MEALZ_3505"/>
<keyword evidence="5" id="KW-0326">Glycosidase</keyword>
<gene>
    <name evidence="5" type="primary">manB</name>
    <name evidence="5" type="ordered locus">MEALZ_3505</name>
</gene>
<dbReference type="HOGENOM" id="CLU_005603_1_0_6"/>
<dbReference type="Gene3D" id="3.20.110.10">
    <property type="entry name" value="Glycoside hydrolase 38, N terminal domain"/>
    <property type="match status" value="1"/>
</dbReference>
<evidence type="ECO:0000313" key="6">
    <source>
        <dbReference type="Proteomes" id="UP000008315"/>
    </source>
</evidence>
<dbReference type="InterPro" id="IPR027291">
    <property type="entry name" value="Glyco_hydro_38_N_sf"/>
</dbReference>
<dbReference type="STRING" id="1091494.MEALZ_3505"/>
<dbReference type="PANTHER" id="PTHR36306">
    <property type="entry name" value="ALPHA-AMYLASE-RELATED-RELATED"/>
    <property type="match status" value="1"/>
</dbReference>
<dbReference type="EMBL" id="FO082060">
    <property type="protein sequence ID" value="CCE25167.1"/>
    <property type="molecule type" value="Genomic_DNA"/>
</dbReference>
<dbReference type="PATRIC" id="fig|271065.3.peg.3620"/>
<dbReference type="GO" id="GO:0004559">
    <property type="term" value="F:alpha-mannosidase activity"/>
    <property type="evidence" value="ECO:0007669"/>
    <property type="project" value="UniProtKB-EC"/>
</dbReference>
<dbReference type="RefSeq" id="WP_014149922.1">
    <property type="nucleotide sequence ID" value="NC_016112.1"/>
</dbReference>
<dbReference type="PANTHER" id="PTHR36306:SF1">
    <property type="entry name" value="ALPHA-AMYLASE-RELATED"/>
    <property type="match status" value="1"/>
</dbReference>
<dbReference type="CDD" id="cd10796">
    <property type="entry name" value="GH57N_APU"/>
    <property type="match status" value="1"/>
</dbReference>
<dbReference type="InterPro" id="IPR011330">
    <property type="entry name" value="Glyco_hydro/deAcase_b/a-brl"/>
</dbReference>
<keyword evidence="5" id="KW-0378">Hydrolase</keyword>
<dbReference type="SUPFAM" id="SSF88713">
    <property type="entry name" value="Glycoside hydrolase/deacetylase"/>
    <property type="match status" value="1"/>
</dbReference>
<dbReference type="Pfam" id="PF03065">
    <property type="entry name" value="Glyco_hydro_57"/>
    <property type="match status" value="1"/>
</dbReference>
<evidence type="ECO:0000259" key="4">
    <source>
        <dbReference type="Pfam" id="PF03065"/>
    </source>
</evidence>
<evidence type="ECO:0000256" key="2">
    <source>
        <dbReference type="ARBA" id="ARBA00023277"/>
    </source>
</evidence>
<sequence length="563" mass="63982">MSDKKLKLVICWHMHQPEYRDLQTGEFQLPWTYLHVMKDYVDMIAHLEAAPEAKAVVNFAPILLEQIEDYARQVGRYLHDRISFKDPLLAALVAPSIPSDPDARLKLVKDCMRANRERQIGRYPTFQKLVKMAEWMEQNHDALSYMNSQFISDLLAWYHLAWMGESVKLTDVRVKRLIAKGSGYTLHERIEIVEVIGEQLSTAICRYKALARKGRIELSVTPYAHPIMPLLIDIKSTLQAMPDAPLPELDHYPGGEERVKWHLKHGVETFKRFFGFTPRGCWPSEGAVSTETLKMLSEFGFDWAATGGNVLHNSLRLSGIDSVSPHHPFRASGTGIPCFFRDDGLSDLIGFEYSKWHADDAVADLVNHLEQIHKHDTSTDKVVSIIMDGENAWEYFPQNGYHFLSALYKRLSHHPEIQLTTFSECLDQVIEIQTLPNLMAGSWVYGTFSTWIGDVDKNRGWDMLGDAKWAFDKVVSTGRLTEEQLALAEHQLAICEGSDWFWWFGDYNPGEAVSSFEKQFRLNLSNLYLLLGEDPPAYLALSFTQGSGAPAMGGTMRPGIENV</sequence>
<evidence type="ECO:0000256" key="1">
    <source>
        <dbReference type="ARBA" id="ARBA00006821"/>
    </source>
</evidence>
<dbReference type="InterPro" id="IPR004300">
    <property type="entry name" value="Glyco_hydro_57_N"/>
</dbReference>
<dbReference type="GO" id="GO:0005975">
    <property type="term" value="P:carbohydrate metabolic process"/>
    <property type="evidence" value="ECO:0007669"/>
    <property type="project" value="InterPro"/>
</dbReference>
<reference evidence="6" key="1">
    <citation type="journal article" date="2012" name="J. Bacteriol.">
        <title>Genome sequence of the haloalkaliphilic methanotrophic bacterium Methylomicrobium alcaliphilum 20Z.</title>
        <authorList>
            <person name="Vuilleumier S."/>
            <person name="Khmelenina V.N."/>
            <person name="Bringel F."/>
            <person name="Reshetnikov A.S."/>
            <person name="Lajus A."/>
            <person name="Mangenot S."/>
            <person name="Rouy Z."/>
            <person name="Op den Camp H.J."/>
            <person name="Jetten M.S."/>
            <person name="Dispirito A.A."/>
            <person name="Dunfield P."/>
            <person name="Klotz M.G."/>
            <person name="Semrau J.D."/>
            <person name="Stein L.Y."/>
            <person name="Barbe V."/>
            <person name="Medigue C."/>
            <person name="Trotsenko Y.A."/>
            <person name="Kalyuzhnaya M.G."/>
        </authorList>
    </citation>
    <scope>NUCLEOTIDE SEQUENCE [LARGE SCALE GENOMIC DNA]</scope>
    <source>
        <strain evidence="6">DSM 19304 / NCIMB 14124 / VKM B-2133 / 20Z</strain>
    </source>
</reference>
<proteinExistence type="inferred from homology"/>
<dbReference type="EC" id="3.2.1.24" evidence="5"/>
<organism evidence="5 6">
    <name type="scientific">Methylotuvimicrobium alcaliphilum (strain DSM 19304 / NCIMB 14124 / VKM B-2133 / 20Z)</name>
    <name type="common">Methylomicrobium alcaliphilum</name>
    <dbReference type="NCBI Taxonomy" id="1091494"/>
    <lineage>
        <taxon>Bacteria</taxon>
        <taxon>Pseudomonadati</taxon>
        <taxon>Pseudomonadota</taxon>
        <taxon>Gammaproteobacteria</taxon>
        <taxon>Methylococcales</taxon>
        <taxon>Methylococcaceae</taxon>
        <taxon>Methylotuvimicrobium</taxon>
    </lineage>
</organism>